<evidence type="ECO:0000313" key="5">
    <source>
        <dbReference type="Proteomes" id="UP000294668"/>
    </source>
</evidence>
<evidence type="ECO:0000256" key="1">
    <source>
        <dbReference type="SAM" id="SignalP"/>
    </source>
</evidence>
<protein>
    <submittedName>
        <fullName evidence="2">Uncharacterized protein</fullName>
    </submittedName>
</protein>
<evidence type="ECO:0000313" key="2">
    <source>
        <dbReference type="EMBL" id="GAW73354.1"/>
    </source>
</evidence>
<keyword evidence="1" id="KW-0732">Signal</keyword>
<keyword evidence="5" id="KW-1185">Reference proteome</keyword>
<reference evidence="3" key="3">
    <citation type="submission" date="2019-02" db="EMBL/GenBank/DDBJ databases">
        <authorList>
            <person name="Buron G."/>
            <person name="Chaylann A."/>
            <person name="Dolejs I."/>
            <person name="Forster J."/>
            <person name="Miks M.H."/>
        </authorList>
    </citation>
    <scope>NUCLEOTIDE SEQUENCE</scope>
    <source>
        <strain evidence="3">DSM 10551</strain>
    </source>
</reference>
<dbReference type="AlphaFoldDB" id="A0A224VM10"/>
<evidence type="ECO:0000313" key="3">
    <source>
        <dbReference type="EMBL" id="TDG88047.1"/>
    </source>
</evidence>
<sequence>MKTKTMIATALLTAGLGIGALGTPVSASSWHEGLPSILRHTKWYQAKHPSYKLTFGSQSFAFWGPTGGARFGLPENNVKYKAVKRHLYLVYAHDRWGSFSGRYFKYTNRHKLIQYGYSKGYTSGTIVFHRYY</sequence>
<name>A0A224VM10_9LACO</name>
<organism evidence="2 4">
    <name type="scientific">Lentilactobacillus parakefiri</name>
    <dbReference type="NCBI Taxonomy" id="152332"/>
    <lineage>
        <taxon>Bacteria</taxon>
        <taxon>Bacillati</taxon>
        <taxon>Bacillota</taxon>
        <taxon>Bacilli</taxon>
        <taxon>Lactobacillales</taxon>
        <taxon>Lactobacillaceae</taxon>
        <taxon>Lentilactobacillus</taxon>
    </lineage>
</organism>
<reference evidence="3 5" key="2">
    <citation type="journal article" date="2019" name="Appl. Microbiol. Biotechnol.">
        <title>Uncovering carbohydrate metabolism through a genotype-phenotype association study of 56 lactic acid bacteria genomes.</title>
        <authorList>
            <person name="Buron-Moles G."/>
            <person name="Chailyan A."/>
            <person name="Dolejs I."/>
            <person name="Forster J."/>
            <person name="Miks M.H."/>
        </authorList>
    </citation>
    <scope>NUCLEOTIDE SEQUENCE [LARGE SCALE GENOMIC DNA]</scope>
    <source>
        <strain evidence="3 5">DSM 10551</strain>
    </source>
</reference>
<proteinExistence type="predicted"/>
<feature type="chain" id="PRO_5044569671" evidence="1">
    <location>
        <begin position="28"/>
        <end position="132"/>
    </location>
</feature>
<dbReference type="Proteomes" id="UP000294668">
    <property type="component" value="Unassembled WGS sequence"/>
</dbReference>
<dbReference type="EMBL" id="BDGB01000161">
    <property type="protein sequence ID" value="GAW73354.1"/>
    <property type="molecule type" value="Genomic_DNA"/>
</dbReference>
<evidence type="ECO:0000313" key="4">
    <source>
        <dbReference type="Proteomes" id="UP000214739"/>
    </source>
</evidence>
<accession>A0A224VM10</accession>
<reference evidence="2 4" key="1">
    <citation type="journal article" date="2017" name="Biosci Microbiota Food Health">
        <title>Genomic characterization reconfirms the taxonomic status of Lactobacillus parakefiri.</title>
        <authorList>
            <person name="Tanizawa Y."/>
            <person name="Kobayashi H."/>
            <person name="Kaminuma E."/>
            <person name="Sakamoto M."/>
            <person name="Ohkuma M."/>
            <person name="Nakamura Y."/>
            <person name="Arita M."/>
            <person name="Tohno M."/>
        </authorList>
    </citation>
    <scope>NUCLEOTIDE SEQUENCE [LARGE SCALE GENOMIC DNA]</scope>
    <source>
        <strain evidence="2 4">JCM 8573</strain>
    </source>
</reference>
<dbReference type="EMBL" id="PUFL01000091">
    <property type="protein sequence ID" value="TDG88047.1"/>
    <property type="molecule type" value="Genomic_DNA"/>
</dbReference>
<feature type="signal peptide" evidence="1">
    <location>
        <begin position="1"/>
        <end position="27"/>
    </location>
</feature>
<dbReference type="OrthoDB" id="2329121at2"/>
<gene>
    <name evidence="3" type="ORF">C5L28_002460</name>
    <name evidence="2" type="ORF">LPKJCM_02498</name>
</gene>
<dbReference type="Proteomes" id="UP000214739">
    <property type="component" value="Unassembled WGS sequence"/>
</dbReference>
<comment type="caution">
    <text evidence="2">The sequence shown here is derived from an EMBL/GenBank/DDBJ whole genome shotgun (WGS) entry which is preliminary data.</text>
</comment>
<dbReference type="RefSeq" id="WP_057961884.1">
    <property type="nucleotide sequence ID" value="NZ_BAAAXO010000030.1"/>
</dbReference>